<evidence type="ECO:0000313" key="2">
    <source>
        <dbReference type="Proteomes" id="UP001180020"/>
    </source>
</evidence>
<reference evidence="1" key="2">
    <citation type="submission" date="2023-06" db="EMBL/GenBank/DDBJ databases">
        <authorList>
            <person name="Ma L."/>
            <person name="Liu K.-W."/>
            <person name="Li Z."/>
            <person name="Hsiao Y.-Y."/>
            <person name="Qi Y."/>
            <person name="Fu T."/>
            <person name="Tang G."/>
            <person name="Zhang D."/>
            <person name="Sun W.-H."/>
            <person name="Liu D.-K."/>
            <person name="Li Y."/>
            <person name="Chen G.-Z."/>
            <person name="Liu X.-D."/>
            <person name="Liao X.-Y."/>
            <person name="Jiang Y.-T."/>
            <person name="Yu X."/>
            <person name="Hao Y."/>
            <person name="Huang J."/>
            <person name="Zhao X.-W."/>
            <person name="Ke S."/>
            <person name="Chen Y.-Y."/>
            <person name="Wu W.-L."/>
            <person name="Hsu J.-L."/>
            <person name="Lin Y.-F."/>
            <person name="Huang M.-D."/>
            <person name="Li C.-Y."/>
            <person name="Huang L."/>
            <person name="Wang Z.-W."/>
            <person name="Zhao X."/>
            <person name="Zhong W.-Y."/>
            <person name="Peng D.-H."/>
            <person name="Ahmad S."/>
            <person name="Lan S."/>
            <person name="Zhang J.-S."/>
            <person name="Tsai W.-C."/>
            <person name="Van De Peer Y."/>
            <person name="Liu Z.-J."/>
        </authorList>
    </citation>
    <scope>NUCLEOTIDE SEQUENCE</scope>
    <source>
        <strain evidence="1">CP</strain>
        <tissue evidence="1">Leaves</tissue>
    </source>
</reference>
<keyword evidence="2" id="KW-1185">Reference proteome</keyword>
<reference evidence="1" key="1">
    <citation type="journal article" date="2023" name="Nat. Commun.">
        <title>Diploid and tetraploid genomes of Acorus and the evolution of monocots.</title>
        <authorList>
            <person name="Ma L."/>
            <person name="Liu K.W."/>
            <person name="Li Z."/>
            <person name="Hsiao Y.Y."/>
            <person name="Qi Y."/>
            <person name="Fu T."/>
            <person name="Tang G.D."/>
            <person name="Zhang D."/>
            <person name="Sun W.H."/>
            <person name="Liu D.K."/>
            <person name="Li Y."/>
            <person name="Chen G.Z."/>
            <person name="Liu X.D."/>
            <person name="Liao X.Y."/>
            <person name="Jiang Y.T."/>
            <person name="Yu X."/>
            <person name="Hao Y."/>
            <person name="Huang J."/>
            <person name="Zhao X.W."/>
            <person name="Ke S."/>
            <person name="Chen Y.Y."/>
            <person name="Wu W.L."/>
            <person name="Hsu J.L."/>
            <person name="Lin Y.F."/>
            <person name="Huang M.D."/>
            <person name="Li C.Y."/>
            <person name="Huang L."/>
            <person name="Wang Z.W."/>
            <person name="Zhao X."/>
            <person name="Zhong W.Y."/>
            <person name="Peng D.H."/>
            <person name="Ahmad S."/>
            <person name="Lan S."/>
            <person name="Zhang J.S."/>
            <person name="Tsai W.C."/>
            <person name="Van de Peer Y."/>
            <person name="Liu Z.J."/>
        </authorList>
    </citation>
    <scope>NUCLEOTIDE SEQUENCE</scope>
    <source>
        <strain evidence="1">CP</strain>
    </source>
</reference>
<dbReference type="EMBL" id="JAUJYO010000003">
    <property type="protein sequence ID" value="KAK1320191.1"/>
    <property type="molecule type" value="Genomic_DNA"/>
</dbReference>
<comment type="caution">
    <text evidence="1">The sequence shown here is derived from an EMBL/GenBank/DDBJ whole genome shotgun (WGS) entry which is preliminary data.</text>
</comment>
<dbReference type="GO" id="GO:0016301">
    <property type="term" value="F:kinase activity"/>
    <property type="evidence" value="ECO:0007669"/>
    <property type="project" value="UniProtKB-KW"/>
</dbReference>
<evidence type="ECO:0000313" key="1">
    <source>
        <dbReference type="EMBL" id="KAK1320191.1"/>
    </source>
</evidence>
<keyword evidence="1" id="KW-0808">Transferase</keyword>
<sequence length="50" mass="5796">MADVVWNLEYALQLQETEMAREPYEDSTSRVTELPLPPVIGRCGLRFRTL</sequence>
<dbReference type="AlphaFoldDB" id="A0AAV9F3L2"/>
<proteinExistence type="predicted"/>
<organism evidence="1 2">
    <name type="scientific">Acorus calamus</name>
    <name type="common">Sweet flag</name>
    <dbReference type="NCBI Taxonomy" id="4465"/>
    <lineage>
        <taxon>Eukaryota</taxon>
        <taxon>Viridiplantae</taxon>
        <taxon>Streptophyta</taxon>
        <taxon>Embryophyta</taxon>
        <taxon>Tracheophyta</taxon>
        <taxon>Spermatophyta</taxon>
        <taxon>Magnoliopsida</taxon>
        <taxon>Liliopsida</taxon>
        <taxon>Acoraceae</taxon>
        <taxon>Acorus</taxon>
    </lineage>
</organism>
<protein>
    <submittedName>
        <fullName evidence="1">Receptor-like protein kinase HERK 1</fullName>
    </submittedName>
</protein>
<keyword evidence="1" id="KW-0418">Kinase</keyword>
<dbReference type="Proteomes" id="UP001180020">
    <property type="component" value="Unassembled WGS sequence"/>
</dbReference>
<gene>
    <name evidence="1" type="primary">HERK1</name>
    <name evidence="1" type="ORF">QJS10_CPA03g00849</name>
</gene>
<keyword evidence="1" id="KW-0675">Receptor</keyword>
<accession>A0AAV9F3L2</accession>
<name>A0AAV9F3L2_ACOCL</name>